<feature type="chain" id="PRO_5014152650" evidence="2">
    <location>
        <begin position="19"/>
        <end position="176"/>
    </location>
</feature>
<accession>A0A2H9TKT3</accession>
<gene>
    <name evidence="3" type="ORF">PSACC_01822</name>
</gene>
<reference evidence="3 4" key="1">
    <citation type="submission" date="2016-10" db="EMBL/GenBank/DDBJ databases">
        <title>The genome of Paramicrosporidium saccamoebae is the missing link in understanding Cryptomycota and Microsporidia evolution.</title>
        <authorList>
            <person name="Quandt C.A."/>
            <person name="Beaudet D."/>
            <person name="Corsaro D."/>
            <person name="Michel R."/>
            <person name="Corradi N."/>
            <person name="James T."/>
        </authorList>
    </citation>
    <scope>NUCLEOTIDE SEQUENCE [LARGE SCALE GENOMIC DNA]</scope>
    <source>
        <strain evidence="3 4">KSL3</strain>
    </source>
</reference>
<evidence type="ECO:0000256" key="1">
    <source>
        <dbReference type="SAM" id="MobiDB-lite"/>
    </source>
</evidence>
<feature type="region of interest" description="Disordered" evidence="1">
    <location>
        <begin position="132"/>
        <end position="155"/>
    </location>
</feature>
<feature type="signal peptide" evidence="2">
    <location>
        <begin position="1"/>
        <end position="18"/>
    </location>
</feature>
<keyword evidence="4" id="KW-1185">Reference proteome</keyword>
<feature type="compositionally biased region" description="Basic and acidic residues" evidence="1">
    <location>
        <begin position="140"/>
        <end position="155"/>
    </location>
</feature>
<dbReference type="Proteomes" id="UP000240830">
    <property type="component" value="Unassembled WGS sequence"/>
</dbReference>
<evidence type="ECO:0000313" key="4">
    <source>
        <dbReference type="Proteomes" id="UP000240830"/>
    </source>
</evidence>
<evidence type="ECO:0000313" key="3">
    <source>
        <dbReference type="EMBL" id="PJF18368.1"/>
    </source>
</evidence>
<protein>
    <submittedName>
        <fullName evidence="3">Uncharacterized protein</fullName>
    </submittedName>
</protein>
<comment type="caution">
    <text evidence="3">The sequence shown here is derived from an EMBL/GenBank/DDBJ whole genome shotgun (WGS) entry which is preliminary data.</text>
</comment>
<sequence length="176" mass="19748">MQLVLPSILLILLPMLLAVKLNLYKGDMDLQVEDESGKNFKIRLPNLTQNWVSLKCDDEQCHANGTSGTYVDIIRDQSSIGKPYSVERGGVMKLKVRPGDYIYVIVSIFSSLTDVFNQQIHVMNAFMSFDRSSESSEDSGSDKDGVSSESRESKRFIPRLKREAIFSVAIFSVEAD</sequence>
<evidence type="ECO:0000256" key="2">
    <source>
        <dbReference type="SAM" id="SignalP"/>
    </source>
</evidence>
<keyword evidence="2" id="KW-0732">Signal</keyword>
<proteinExistence type="predicted"/>
<name>A0A2H9TKT3_9FUNG</name>
<dbReference type="AlphaFoldDB" id="A0A2H9TKT3"/>
<organism evidence="3 4">
    <name type="scientific">Paramicrosporidium saccamoebae</name>
    <dbReference type="NCBI Taxonomy" id="1246581"/>
    <lineage>
        <taxon>Eukaryota</taxon>
        <taxon>Fungi</taxon>
        <taxon>Fungi incertae sedis</taxon>
        <taxon>Cryptomycota</taxon>
        <taxon>Cryptomycota incertae sedis</taxon>
        <taxon>Paramicrosporidium</taxon>
    </lineage>
</organism>
<dbReference type="EMBL" id="MTSL01000126">
    <property type="protein sequence ID" value="PJF18368.1"/>
    <property type="molecule type" value="Genomic_DNA"/>
</dbReference>